<reference evidence="2 3" key="1">
    <citation type="submission" date="2022-03" db="EMBL/GenBank/DDBJ databases">
        <title>Novel taxa within the pig intestine.</title>
        <authorList>
            <person name="Wylensek D."/>
            <person name="Bishof K."/>
            <person name="Afrizal A."/>
            <person name="Clavel T."/>
        </authorList>
    </citation>
    <scope>NUCLEOTIDE SEQUENCE [LARGE SCALE GENOMIC DNA]</scope>
    <source>
        <strain evidence="2 3">Cla-KB-P134</strain>
    </source>
</reference>
<sequence length="396" mass="43828">MTQKKKALEGLKVIDLTSALSGPFCTMILADYGADVIKIEPVHGDQCRTWGPFDKKSGESGFFCYVNRNKKGCTLNLKSEKGLQMFYDLVKDADFLCENYKGGVTKKLKIDYETIKKINPRIIYVSGSGFGLNSPISHRPCYDIVAQAMGGMLYLTGFKDQPPVKVGPSVADHVSGIYQALGALVALHYRDRTGEGQLVDVAMFDTIFSLLEAAIPYYTMNGIISERNGNIDPSIAPFDVYSCKDGYVALGVGNERLWKKFCQTIGKPELLEDEKYKTNDLRVQNYKSGLQNIISDWVKNYTKKELEIMMDEAGIPCGPVMNIKEAIEHPHTKARDMIVHVNHPTAGDLAFQGVVAKLSASPGEVTFASPLLGQDNCEVFHLTKEEEAKLQEEGVL</sequence>
<dbReference type="Gene3D" id="3.40.50.10540">
    <property type="entry name" value="Crotonobetainyl-coa:carnitine coa-transferase, domain 1"/>
    <property type="match status" value="1"/>
</dbReference>
<accession>A0ABU4WLR5</accession>
<comment type="caution">
    <text evidence="2">The sequence shown here is derived from an EMBL/GenBank/DDBJ whole genome shotgun (WGS) entry which is preliminary data.</text>
</comment>
<dbReference type="PANTHER" id="PTHR48207:SF3">
    <property type="entry name" value="SUCCINATE--HYDROXYMETHYLGLUTARATE COA-TRANSFERASE"/>
    <property type="match status" value="1"/>
</dbReference>
<dbReference type="InterPro" id="IPR044855">
    <property type="entry name" value="CoA-Trfase_III_dom3_sf"/>
</dbReference>
<dbReference type="InterPro" id="IPR003673">
    <property type="entry name" value="CoA-Trfase_fam_III"/>
</dbReference>
<dbReference type="SUPFAM" id="SSF89796">
    <property type="entry name" value="CoA-transferase family III (CaiB/BaiF)"/>
    <property type="match status" value="1"/>
</dbReference>
<evidence type="ECO:0000313" key="2">
    <source>
        <dbReference type="EMBL" id="MDX8417188.1"/>
    </source>
</evidence>
<dbReference type="Pfam" id="PF02515">
    <property type="entry name" value="CoA_transf_3"/>
    <property type="match status" value="1"/>
</dbReference>
<evidence type="ECO:0000256" key="1">
    <source>
        <dbReference type="ARBA" id="ARBA00022679"/>
    </source>
</evidence>
<dbReference type="Proteomes" id="UP001285244">
    <property type="component" value="Unassembled WGS sequence"/>
</dbReference>
<dbReference type="InterPro" id="IPR023606">
    <property type="entry name" value="CoA-Trfase_III_dom_1_sf"/>
</dbReference>
<keyword evidence="3" id="KW-1185">Reference proteome</keyword>
<dbReference type="InterPro" id="IPR050483">
    <property type="entry name" value="CoA-transferase_III_domain"/>
</dbReference>
<dbReference type="Gene3D" id="3.30.1540.10">
    <property type="entry name" value="formyl-coa transferase, domain 3"/>
    <property type="match status" value="1"/>
</dbReference>
<protein>
    <submittedName>
        <fullName evidence="2">CoA transferase</fullName>
    </submittedName>
</protein>
<keyword evidence="1 2" id="KW-0808">Transferase</keyword>
<evidence type="ECO:0000313" key="3">
    <source>
        <dbReference type="Proteomes" id="UP001285244"/>
    </source>
</evidence>
<organism evidence="2 3">
    <name type="scientific">Absicoccus intestinalis</name>
    <dbReference type="NCBI Taxonomy" id="2926319"/>
    <lineage>
        <taxon>Bacteria</taxon>
        <taxon>Bacillati</taxon>
        <taxon>Bacillota</taxon>
        <taxon>Erysipelotrichia</taxon>
        <taxon>Erysipelotrichales</taxon>
        <taxon>Erysipelotrichaceae</taxon>
        <taxon>Absicoccus</taxon>
    </lineage>
</organism>
<dbReference type="RefSeq" id="WP_320325481.1">
    <property type="nucleotide sequence ID" value="NZ_JALBUS010000005.1"/>
</dbReference>
<gene>
    <name evidence="2" type="ORF">MOZ64_04950</name>
</gene>
<name>A0ABU4WLR5_9FIRM</name>
<dbReference type="EMBL" id="JALBUS010000005">
    <property type="protein sequence ID" value="MDX8417188.1"/>
    <property type="molecule type" value="Genomic_DNA"/>
</dbReference>
<dbReference type="GO" id="GO:0016740">
    <property type="term" value="F:transferase activity"/>
    <property type="evidence" value="ECO:0007669"/>
    <property type="project" value="UniProtKB-KW"/>
</dbReference>
<dbReference type="PANTHER" id="PTHR48207">
    <property type="entry name" value="SUCCINATE--HYDROXYMETHYLGLUTARATE COA-TRANSFERASE"/>
    <property type="match status" value="1"/>
</dbReference>
<proteinExistence type="predicted"/>